<evidence type="ECO:0000313" key="3">
    <source>
        <dbReference type="Proteomes" id="UP000604046"/>
    </source>
</evidence>
<evidence type="ECO:0000256" key="1">
    <source>
        <dbReference type="SAM" id="MobiDB-lite"/>
    </source>
</evidence>
<reference evidence="2" key="1">
    <citation type="submission" date="2021-02" db="EMBL/GenBank/DDBJ databases">
        <authorList>
            <person name="Dougan E. K."/>
            <person name="Rhodes N."/>
            <person name="Thang M."/>
            <person name="Chan C."/>
        </authorList>
    </citation>
    <scope>NUCLEOTIDE SEQUENCE</scope>
</reference>
<feature type="region of interest" description="Disordered" evidence="1">
    <location>
        <begin position="1"/>
        <end position="24"/>
    </location>
</feature>
<protein>
    <submittedName>
        <fullName evidence="2">Uncharacterized protein</fullName>
    </submittedName>
</protein>
<name>A0A812R1H0_9DINO</name>
<organism evidence="2 3">
    <name type="scientific">Symbiodinium natans</name>
    <dbReference type="NCBI Taxonomy" id="878477"/>
    <lineage>
        <taxon>Eukaryota</taxon>
        <taxon>Sar</taxon>
        <taxon>Alveolata</taxon>
        <taxon>Dinophyceae</taxon>
        <taxon>Suessiales</taxon>
        <taxon>Symbiodiniaceae</taxon>
        <taxon>Symbiodinium</taxon>
    </lineage>
</organism>
<accession>A0A812R1H0</accession>
<sequence length="170" mass="19084">MSWFARAQQDDRPTKSARKESDSAARTDVDKLLEMVEKLCLKNCLEVREMQAAVLRSYLLPRDSSLAVAATDAAKNHVEKLKEARNDQRAIDALGPVHVQVWAALVKAVRSAPEMLKMPAPSGLTLKRPPVPDVIPMRLLQECTLPDSRRLGTRDLRNYTLLVVLILRMC</sequence>
<comment type="caution">
    <text evidence="2">The sequence shown here is derived from an EMBL/GenBank/DDBJ whole genome shotgun (WGS) entry which is preliminary data.</text>
</comment>
<gene>
    <name evidence="2" type="ORF">SNAT2548_LOCUS22531</name>
</gene>
<dbReference type="EMBL" id="CAJNDS010002292">
    <property type="protein sequence ID" value="CAE7414496.1"/>
    <property type="molecule type" value="Genomic_DNA"/>
</dbReference>
<dbReference type="Proteomes" id="UP000604046">
    <property type="component" value="Unassembled WGS sequence"/>
</dbReference>
<dbReference type="AlphaFoldDB" id="A0A812R1H0"/>
<proteinExistence type="predicted"/>
<feature type="compositionally biased region" description="Basic and acidic residues" evidence="1">
    <location>
        <begin position="8"/>
        <end position="24"/>
    </location>
</feature>
<evidence type="ECO:0000313" key="2">
    <source>
        <dbReference type="EMBL" id="CAE7414496.1"/>
    </source>
</evidence>
<keyword evidence="3" id="KW-1185">Reference proteome</keyword>